<evidence type="ECO:0000313" key="2">
    <source>
        <dbReference type="EMBL" id="MTH54372.1"/>
    </source>
</evidence>
<comment type="caution">
    <text evidence="2">The sequence shown here is derived from an EMBL/GenBank/DDBJ whole genome shotgun (WGS) entry which is preliminary data.</text>
</comment>
<keyword evidence="3" id="KW-1185">Reference proteome</keyword>
<evidence type="ECO:0000313" key="3">
    <source>
        <dbReference type="Proteomes" id="UP000434639"/>
    </source>
</evidence>
<sequence>MKHPAAEQFKMVRKWTIEAAESIPQEQTSVQLEDLNNTIQWQLGHILTAAEYFIFRFHMDSPFRGSSYNEWFAPGTKPSDWKGNPPETAKLIEDLKEQLKRFDRVPVENWKEGLAEPAAGGFKTYEECASYAVLHESLHTGEIKAIAKLLKKSGVSQLRWFPK</sequence>
<organism evidence="2 3">
    <name type="scientific">Metabacillus mangrovi</name>
    <dbReference type="NCBI Taxonomy" id="1491830"/>
    <lineage>
        <taxon>Bacteria</taxon>
        <taxon>Bacillati</taxon>
        <taxon>Bacillota</taxon>
        <taxon>Bacilli</taxon>
        <taxon>Bacillales</taxon>
        <taxon>Bacillaceae</taxon>
        <taxon>Metabacillus</taxon>
    </lineage>
</organism>
<protein>
    <submittedName>
        <fullName evidence="2">DinB family protein</fullName>
    </submittedName>
</protein>
<dbReference type="Gene3D" id="1.20.120.450">
    <property type="entry name" value="dinb family like domain"/>
    <property type="match status" value="1"/>
</dbReference>
<dbReference type="Pfam" id="PF12867">
    <property type="entry name" value="DinB_2"/>
    <property type="match status" value="1"/>
</dbReference>
<dbReference type="AlphaFoldDB" id="A0A7X2V525"/>
<evidence type="ECO:0000259" key="1">
    <source>
        <dbReference type="Pfam" id="PF12867"/>
    </source>
</evidence>
<dbReference type="OrthoDB" id="4295522at2"/>
<dbReference type="InterPro" id="IPR024775">
    <property type="entry name" value="DinB-like"/>
</dbReference>
<accession>A0A7X2V525</accession>
<proteinExistence type="predicted"/>
<dbReference type="RefSeq" id="WP_155112879.1">
    <property type="nucleotide sequence ID" value="NZ_WMIB01000013.1"/>
</dbReference>
<feature type="domain" description="DinB-like" evidence="1">
    <location>
        <begin position="8"/>
        <end position="143"/>
    </location>
</feature>
<gene>
    <name evidence="2" type="ORF">GKZ89_13255</name>
</gene>
<dbReference type="InterPro" id="IPR034660">
    <property type="entry name" value="DinB/YfiT-like"/>
</dbReference>
<name>A0A7X2V525_9BACI</name>
<dbReference type="Proteomes" id="UP000434639">
    <property type="component" value="Unassembled WGS sequence"/>
</dbReference>
<reference evidence="2 3" key="1">
    <citation type="journal article" date="2017" name="Int. J. Syst. Evol. Microbiol.">
        <title>Bacillus mangrovi sp. nov., isolated from a sediment sample from a mangrove forest.</title>
        <authorList>
            <person name="Gupta V."/>
            <person name="Singh P.K."/>
            <person name="Korpole S."/>
            <person name="Tanuku N.R.S."/>
            <person name="Pinnaka A.K."/>
        </authorList>
    </citation>
    <scope>NUCLEOTIDE SEQUENCE [LARGE SCALE GENOMIC DNA]</scope>
    <source>
        <strain evidence="2 3">KCTC 33872</strain>
    </source>
</reference>
<dbReference type="EMBL" id="WMIB01000013">
    <property type="protein sequence ID" value="MTH54372.1"/>
    <property type="molecule type" value="Genomic_DNA"/>
</dbReference>
<dbReference type="SUPFAM" id="SSF109854">
    <property type="entry name" value="DinB/YfiT-like putative metalloenzymes"/>
    <property type="match status" value="1"/>
</dbReference>